<dbReference type="SUPFAM" id="SSF47413">
    <property type="entry name" value="lambda repressor-like DNA-binding domains"/>
    <property type="match status" value="1"/>
</dbReference>
<accession>A0A919PT77</accession>
<evidence type="ECO:0000313" key="6">
    <source>
        <dbReference type="EMBL" id="GIG48005.1"/>
    </source>
</evidence>
<dbReference type="SUPFAM" id="SSF53822">
    <property type="entry name" value="Periplasmic binding protein-like I"/>
    <property type="match status" value="1"/>
</dbReference>
<dbReference type="PANTHER" id="PTHR30146:SF148">
    <property type="entry name" value="HTH-TYPE TRANSCRIPTIONAL REPRESSOR PURR-RELATED"/>
    <property type="match status" value="1"/>
</dbReference>
<dbReference type="GO" id="GO:0003700">
    <property type="term" value="F:DNA-binding transcription factor activity"/>
    <property type="evidence" value="ECO:0007669"/>
    <property type="project" value="TreeGrafter"/>
</dbReference>
<keyword evidence="3" id="KW-0238">DNA-binding</keyword>
<name>A0A919PT77_9ACTN</name>
<keyword evidence="1" id="KW-0678">Repressor</keyword>
<dbReference type="Gene3D" id="3.40.50.2300">
    <property type="match status" value="2"/>
</dbReference>
<evidence type="ECO:0000256" key="2">
    <source>
        <dbReference type="ARBA" id="ARBA00023015"/>
    </source>
</evidence>
<keyword evidence="4" id="KW-0804">Transcription</keyword>
<evidence type="ECO:0000256" key="3">
    <source>
        <dbReference type="ARBA" id="ARBA00023125"/>
    </source>
</evidence>
<evidence type="ECO:0000259" key="5">
    <source>
        <dbReference type="PROSITE" id="PS50932"/>
    </source>
</evidence>
<dbReference type="PROSITE" id="PS50932">
    <property type="entry name" value="HTH_LACI_2"/>
    <property type="match status" value="1"/>
</dbReference>
<dbReference type="Proteomes" id="UP000660611">
    <property type="component" value="Unassembled WGS sequence"/>
</dbReference>
<evidence type="ECO:0000256" key="4">
    <source>
        <dbReference type="ARBA" id="ARBA00023163"/>
    </source>
</evidence>
<keyword evidence="7" id="KW-1185">Reference proteome</keyword>
<proteinExistence type="predicted"/>
<comment type="caution">
    <text evidence="6">The sequence shown here is derived from an EMBL/GenBank/DDBJ whole genome shotgun (WGS) entry which is preliminary data.</text>
</comment>
<evidence type="ECO:0000256" key="1">
    <source>
        <dbReference type="ARBA" id="ARBA00022491"/>
    </source>
</evidence>
<dbReference type="EMBL" id="BONQ01000091">
    <property type="protein sequence ID" value="GIG48005.1"/>
    <property type="molecule type" value="Genomic_DNA"/>
</dbReference>
<feature type="domain" description="HTH lacI-type" evidence="5">
    <location>
        <begin position="5"/>
        <end position="59"/>
    </location>
</feature>
<dbReference type="AlphaFoldDB" id="A0A919PT77"/>
<gene>
    <name evidence="6" type="ORF">Dsi01nite_060460</name>
</gene>
<dbReference type="InterPro" id="IPR010982">
    <property type="entry name" value="Lambda_DNA-bd_dom_sf"/>
</dbReference>
<reference evidence="6" key="1">
    <citation type="submission" date="2021-01" db="EMBL/GenBank/DDBJ databases">
        <title>Whole genome shotgun sequence of Dactylosporangium siamense NBRC 106093.</title>
        <authorList>
            <person name="Komaki H."/>
            <person name="Tamura T."/>
        </authorList>
    </citation>
    <scope>NUCLEOTIDE SEQUENCE</scope>
    <source>
        <strain evidence="6">NBRC 106093</strain>
    </source>
</reference>
<dbReference type="InterPro" id="IPR000843">
    <property type="entry name" value="HTH_LacI"/>
</dbReference>
<dbReference type="Pfam" id="PF00356">
    <property type="entry name" value="LacI"/>
    <property type="match status" value="1"/>
</dbReference>
<dbReference type="PANTHER" id="PTHR30146">
    <property type="entry name" value="LACI-RELATED TRANSCRIPTIONAL REPRESSOR"/>
    <property type="match status" value="1"/>
</dbReference>
<dbReference type="SMART" id="SM00354">
    <property type="entry name" value="HTH_LACI"/>
    <property type="match status" value="1"/>
</dbReference>
<dbReference type="Gene3D" id="1.10.260.40">
    <property type="entry name" value="lambda repressor-like DNA-binding domains"/>
    <property type="match status" value="1"/>
</dbReference>
<dbReference type="Pfam" id="PF13377">
    <property type="entry name" value="Peripla_BP_3"/>
    <property type="match status" value="1"/>
</dbReference>
<dbReference type="GO" id="GO:0000976">
    <property type="term" value="F:transcription cis-regulatory region binding"/>
    <property type="evidence" value="ECO:0007669"/>
    <property type="project" value="TreeGrafter"/>
</dbReference>
<dbReference type="CDD" id="cd01392">
    <property type="entry name" value="HTH_LacI"/>
    <property type="match status" value="1"/>
</dbReference>
<dbReference type="CDD" id="cd06267">
    <property type="entry name" value="PBP1_LacI_sugar_binding-like"/>
    <property type="match status" value="1"/>
</dbReference>
<evidence type="ECO:0000313" key="7">
    <source>
        <dbReference type="Proteomes" id="UP000660611"/>
    </source>
</evidence>
<dbReference type="InterPro" id="IPR046335">
    <property type="entry name" value="LacI/GalR-like_sensor"/>
</dbReference>
<organism evidence="6 7">
    <name type="scientific">Dactylosporangium siamense</name>
    <dbReference type="NCBI Taxonomy" id="685454"/>
    <lineage>
        <taxon>Bacteria</taxon>
        <taxon>Bacillati</taxon>
        <taxon>Actinomycetota</taxon>
        <taxon>Actinomycetes</taxon>
        <taxon>Micromonosporales</taxon>
        <taxon>Micromonosporaceae</taxon>
        <taxon>Dactylosporangium</taxon>
    </lineage>
</organism>
<dbReference type="InterPro" id="IPR028082">
    <property type="entry name" value="Peripla_BP_I"/>
</dbReference>
<keyword evidence="2" id="KW-0805">Transcription regulation</keyword>
<protein>
    <submittedName>
        <fullName evidence="6">LacI family transcriptional regulator</fullName>
    </submittedName>
</protein>
<sequence>MSRRATLRDVAARAGVAVSTASHVFSRTVFVTPATRAIVLTAADDLGYEPRLRSRSRSPVGTLTAVGVITRWSHQASAANPFFGPVLQGVEQVCRTLGLSLTLEVVEPDPDGGSELPVMVRRGRVQGVLAVSVHDPVHLHQLIETGIGCVLVDHAVEDPAIDCVRDDDERSGYLATRHLLEHGHLDPVPAIVAGPSAMTSMSDRVAGYRRALAEFGRAVDPAHLRLEADLNIAGGRAAMAALLALPTRPTAVFCCTDTLAIGALATLRDHGLRVPDDVSVIGHDDIDMAAHTDPPLTTMRVDKRLLGAQAVWHLVQRVAEPGLAVRDTRLRVSLVPRASVTHRPA</sequence>